<evidence type="ECO:0000256" key="5">
    <source>
        <dbReference type="ARBA" id="ARBA00022898"/>
    </source>
</evidence>
<gene>
    <name evidence="9" type="ORF">DGYR_LOCUS11473</name>
</gene>
<keyword evidence="4" id="KW-0210">Decarboxylase</keyword>
<proteinExistence type="inferred from homology"/>
<dbReference type="Pfam" id="PF00282">
    <property type="entry name" value="Pyridoxal_deC"/>
    <property type="match status" value="1"/>
</dbReference>
<dbReference type="GO" id="GO:0030170">
    <property type="term" value="F:pyridoxal phosphate binding"/>
    <property type="evidence" value="ECO:0007669"/>
    <property type="project" value="InterPro"/>
</dbReference>
<dbReference type="PANTHER" id="PTHR45677">
    <property type="entry name" value="GLUTAMATE DECARBOXYLASE-RELATED"/>
    <property type="match status" value="1"/>
</dbReference>
<reference evidence="9 10" key="1">
    <citation type="submission" date="2020-08" db="EMBL/GenBank/DDBJ databases">
        <authorList>
            <person name="Hejnol A."/>
        </authorList>
    </citation>
    <scope>NUCLEOTIDE SEQUENCE [LARGE SCALE GENOMIC DNA]</scope>
</reference>
<evidence type="ECO:0000313" key="9">
    <source>
        <dbReference type="EMBL" id="CAD5123840.1"/>
    </source>
</evidence>
<evidence type="ECO:0000256" key="8">
    <source>
        <dbReference type="RuleBase" id="RU000382"/>
    </source>
</evidence>
<dbReference type="CDD" id="cd06450">
    <property type="entry name" value="DOPA_deC_like"/>
    <property type="match status" value="1"/>
</dbReference>
<dbReference type="PROSITE" id="PS00392">
    <property type="entry name" value="DDC_GAD_HDC_YDC"/>
    <property type="match status" value="1"/>
</dbReference>
<comment type="caution">
    <text evidence="9">The sequence shown here is derived from an EMBL/GenBank/DDBJ whole genome shotgun (WGS) entry which is preliminary data.</text>
</comment>
<evidence type="ECO:0000313" key="10">
    <source>
        <dbReference type="Proteomes" id="UP000549394"/>
    </source>
</evidence>
<evidence type="ECO:0000256" key="7">
    <source>
        <dbReference type="PIRSR" id="PIRSR602129-50"/>
    </source>
</evidence>
<evidence type="ECO:0000256" key="3">
    <source>
        <dbReference type="ARBA" id="ARBA00011738"/>
    </source>
</evidence>
<dbReference type="FunFam" id="3.40.640.10:FF:000016">
    <property type="entry name" value="Glutamate decarboxylase like 1"/>
    <property type="match status" value="1"/>
</dbReference>
<dbReference type="AlphaFoldDB" id="A0A7I8W7T7"/>
<dbReference type="InterPro" id="IPR002129">
    <property type="entry name" value="PyrdxlP-dep_de-COase"/>
</dbReference>
<dbReference type="GO" id="GO:0004351">
    <property type="term" value="F:glutamate decarboxylase activity"/>
    <property type="evidence" value="ECO:0007669"/>
    <property type="project" value="TreeGrafter"/>
</dbReference>
<dbReference type="EMBL" id="CAJFCJ010000019">
    <property type="protein sequence ID" value="CAD5123840.1"/>
    <property type="molecule type" value="Genomic_DNA"/>
</dbReference>
<dbReference type="OrthoDB" id="392571at2759"/>
<dbReference type="InterPro" id="IPR021115">
    <property type="entry name" value="Pyridoxal-P_BS"/>
</dbReference>
<name>A0A7I8W7T7_9ANNE</name>
<evidence type="ECO:0000256" key="4">
    <source>
        <dbReference type="ARBA" id="ARBA00022793"/>
    </source>
</evidence>
<protein>
    <submittedName>
        <fullName evidence="9">DgyrCDS12146</fullName>
    </submittedName>
</protein>
<dbReference type="Gene3D" id="3.40.640.10">
    <property type="entry name" value="Type I PLP-dependent aspartate aminotransferase-like (Major domain)"/>
    <property type="match status" value="1"/>
</dbReference>
<feature type="modified residue" description="N6-(pyridoxal phosphate)lysine" evidence="7">
    <location>
        <position position="360"/>
    </location>
</feature>
<evidence type="ECO:0000256" key="2">
    <source>
        <dbReference type="ARBA" id="ARBA00009533"/>
    </source>
</evidence>
<dbReference type="Gene3D" id="3.90.1150.170">
    <property type="match status" value="1"/>
</dbReference>
<dbReference type="PANTHER" id="PTHR45677:SF10">
    <property type="entry name" value="GLUTAMATE DECARBOXYLASE"/>
    <property type="match status" value="1"/>
</dbReference>
<evidence type="ECO:0000256" key="1">
    <source>
        <dbReference type="ARBA" id="ARBA00001933"/>
    </source>
</evidence>
<comment type="cofactor">
    <cofactor evidence="1 7 8">
        <name>pyridoxal 5'-phosphate</name>
        <dbReference type="ChEBI" id="CHEBI:597326"/>
    </cofactor>
</comment>
<keyword evidence="10" id="KW-1185">Reference proteome</keyword>
<dbReference type="Proteomes" id="UP000549394">
    <property type="component" value="Unassembled WGS sequence"/>
</dbReference>
<dbReference type="InterPro" id="IPR015421">
    <property type="entry name" value="PyrdxlP-dep_Trfase_major"/>
</dbReference>
<sequence>MSYELGTLMHQRDRKRAAYLFRTKSLGKNSIQENEELLGSFEPDWSKFENVFMEELLPKDISKQGQKRTSQFILEVVDILIDYIRKSNDRSTKVLDFHHPHSLKEALGHCLNLDEDPRDLEQILSDCKETLKYCVKTGHPRFFNQLSTGLDMIAMTGEWLTATANTNMFTYEIAPVFTLMEEIVLTKMREIIGWQEGKGDGIFAPGGAIANLYAVLAARYRICPEVKEEGMRVSPRLIMFTSEHSHFSIKRNAAILGIGTNNCIAIKTDAQGKMIPEDLEKQIEIAKASGGVPFFVSATGGTTVLGTFDPINEICDVAFKHGLWMHVDCAWGGGALLSKQYKKLLNGIERADSVTWNPHKLMGATLQCSGILLKEKGILENCNSLRANYLFQQDKHYDISYDTGDKAIQCGRHNDVFKLWLMWRAKGDIGFESQIDRLMDLSIYLQGQLREREGFEFVIEEPEFLNVSFWYVPKNMRHMPKDSQRDVLLDKVAPKIKAMMMERGTTMVGYQPLGDLPNFFRMVISNPATIPGDIDFLIDEIERLGEEL</sequence>
<comment type="subunit">
    <text evidence="3">Homodimer.</text>
</comment>
<dbReference type="InterPro" id="IPR015424">
    <property type="entry name" value="PyrdxlP-dep_Trfase"/>
</dbReference>
<evidence type="ECO:0000256" key="6">
    <source>
        <dbReference type="ARBA" id="ARBA00023239"/>
    </source>
</evidence>
<keyword evidence="5 7" id="KW-0663">Pyridoxal phosphate</keyword>
<keyword evidence="6 8" id="KW-0456">Lyase</keyword>
<organism evidence="9 10">
    <name type="scientific">Dimorphilus gyrociliatus</name>
    <dbReference type="NCBI Taxonomy" id="2664684"/>
    <lineage>
        <taxon>Eukaryota</taxon>
        <taxon>Metazoa</taxon>
        <taxon>Spiralia</taxon>
        <taxon>Lophotrochozoa</taxon>
        <taxon>Annelida</taxon>
        <taxon>Polychaeta</taxon>
        <taxon>Polychaeta incertae sedis</taxon>
        <taxon>Dinophilidae</taxon>
        <taxon>Dimorphilus</taxon>
    </lineage>
</organism>
<accession>A0A7I8W7T7</accession>
<dbReference type="GO" id="GO:0009449">
    <property type="term" value="P:gamma-aminobutyric acid biosynthetic process"/>
    <property type="evidence" value="ECO:0007669"/>
    <property type="project" value="TreeGrafter"/>
</dbReference>
<dbReference type="SUPFAM" id="SSF53383">
    <property type="entry name" value="PLP-dependent transferases"/>
    <property type="match status" value="1"/>
</dbReference>
<comment type="similarity">
    <text evidence="2 8">Belongs to the group II decarboxylase family.</text>
</comment>
<dbReference type="GO" id="GO:0005737">
    <property type="term" value="C:cytoplasm"/>
    <property type="evidence" value="ECO:0007669"/>
    <property type="project" value="TreeGrafter"/>
</dbReference>